<keyword evidence="1" id="KW-0472">Membrane</keyword>
<keyword evidence="1" id="KW-0812">Transmembrane</keyword>
<reference evidence="2 3" key="1">
    <citation type="submission" date="2020-02" db="EMBL/GenBank/DDBJ databases">
        <authorList>
            <person name="Kim Y.B."/>
            <person name="Roh S.W."/>
        </authorList>
    </citation>
    <scope>NUCLEOTIDE SEQUENCE [LARGE SCALE GENOMIC DNA]</scope>
    <source>
        <strain evidence="2 3">DSM 103574</strain>
    </source>
</reference>
<dbReference type="Pfam" id="PF09997">
    <property type="entry name" value="DUF2238"/>
    <property type="match status" value="1"/>
</dbReference>
<dbReference type="KEGG" id="abut:Ami103574_12450"/>
<proteinExistence type="predicted"/>
<feature type="transmembrane region" description="Helical" evidence="1">
    <location>
        <begin position="141"/>
        <end position="161"/>
    </location>
</feature>
<dbReference type="Proteomes" id="UP000466848">
    <property type="component" value="Chromosome"/>
</dbReference>
<feature type="transmembrane region" description="Helical" evidence="1">
    <location>
        <begin position="109"/>
        <end position="129"/>
    </location>
</feature>
<dbReference type="AlphaFoldDB" id="A0A858BXA6"/>
<feature type="transmembrane region" description="Helical" evidence="1">
    <location>
        <begin position="197"/>
        <end position="214"/>
    </location>
</feature>
<organism evidence="2 3">
    <name type="scientific">Aminipila butyrica</name>
    <dbReference type="NCBI Taxonomy" id="433296"/>
    <lineage>
        <taxon>Bacteria</taxon>
        <taxon>Bacillati</taxon>
        <taxon>Bacillota</taxon>
        <taxon>Clostridia</taxon>
        <taxon>Peptostreptococcales</taxon>
        <taxon>Anaerovoracaceae</taxon>
        <taxon>Aminipila</taxon>
    </lineage>
</organism>
<evidence type="ECO:0000313" key="2">
    <source>
        <dbReference type="EMBL" id="QIB70052.1"/>
    </source>
</evidence>
<protein>
    <submittedName>
        <fullName evidence="2">Uncharacterized protein</fullName>
    </submittedName>
</protein>
<evidence type="ECO:0000256" key="1">
    <source>
        <dbReference type="SAM" id="Phobius"/>
    </source>
</evidence>
<dbReference type="RefSeq" id="WP_163067292.1">
    <property type="nucleotide sequence ID" value="NZ_CP048649.1"/>
</dbReference>
<keyword evidence="1" id="KW-1133">Transmembrane helix</keyword>
<sequence>MKKRKIDGKTVLVHFVLWSLVASVIFVVIKLVLSPSEAAYAKQRSDYVLMLLQCIIGIFALMLPSILNHRWKIELPSFMLVLYVLFLYGAIYLGEVRSFYYRIPGWDTILHTFSGAMLGALGFSIISLLNAKHTWVNLSPIFVSLFAFCFAVTVGCIWEIYEFSADAILSTNMQKFMLEDGTLLVGRAALTDTMKDLIVDILGAFVMSTVGYLSQLKESGFLKRFVIKN</sequence>
<evidence type="ECO:0000313" key="3">
    <source>
        <dbReference type="Proteomes" id="UP000466848"/>
    </source>
</evidence>
<feature type="transmembrane region" description="Helical" evidence="1">
    <location>
        <begin position="45"/>
        <end position="63"/>
    </location>
</feature>
<feature type="transmembrane region" description="Helical" evidence="1">
    <location>
        <begin position="12"/>
        <end position="33"/>
    </location>
</feature>
<accession>A0A858BXA6</accession>
<dbReference type="InterPro" id="IPR014509">
    <property type="entry name" value="YjdF-like"/>
</dbReference>
<dbReference type="EMBL" id="CP048649">
    <property type="protein sequence ID" value="QIB70052.1"/>
    <property type="molecule type" value="Genomic_DNA"/>
</dbReference>
<feature type="transmembrane region" description="Helical" evidence="1">
    <location>
        <begin position="75"/>
        <end position="94"/>
    </location>
</feature>
<name>A0A858BXA6_9FIRM</name>
<gene>
    <name evidence="2" type="ORF">Ami103574_12450</name>
</gene>
<keyword evidence="3" id="KW-1185">Reference proteome</keyword>